<dbReference type="Proteomes" id="UP001203945">
    <property type="component" value="Unassembled WGS sequence"/>
</dbReference>
<feature type="domain" description="Radical SAM core" evidence="5">
    <location>
        <begin position="64"/>
        <end position="301"/>
    </location>
</feature>
<keyword evidence="6" id="KW-0614">Plasmid</keyword>
<dbReference type="RefSeq" id="WP_255327913.1">
    <property type="nucleotide sequence ID" value="NZ_JAKZEU010000001.1"/>
</dbReference>
<dbReference type="SFLD" id="SFLDG01084">
    <property type="entry name" value="Uncharacterised_Radical_SAM_Su"/>
    <property type="match status" value="1"/>
</dbReference>
<dbReference type="SMART" id="SM00729">
    <property type="entry name" value="Elp3"/>
    <property type="match status" value="1"/>
</dbReference>
<comment type="caution">
    <text evidence="6">The sequence shown here is derived from an EMBL/GenBank/DDBJ whole genome shotgun (WGS) entry which is preliminary data.</text>
</comment>
<keyword evidence="2" id="KW-0408">Iron</keyword>
<dbReference type="InterPro" id="IPR040086">
    <property type="entry name" value="MJ0683-like"/>
</dbReference>
<evidence type="ECO:0000259" key="5">
    <source>
        <dbReference type="PROSITE" id="PS51918"/>
    </source>
</evidence>
<feature type="compositionally biased region" description="Basic and acidic residues" evidence="4">
    <location>
        <begin position="1"/>
        <end position="34"/>
    </location>
</feature>
<dbReference type="PROSITE" id="PS51918">
    <property type="entry name" value="RADICAL_SAM"/>
    <property type="match status" value="1"/>
</dbReference>
<name>A0ABT1MKY1_9RHOB</name>
<dbReference type="NCBIfam" id="NF033668">
    <property type="entry name" value="rSAM_PA0069"/>
    <property type="match status" value="1"/>
</dbReference>
<keyword evidence="7" id="KW-1185">Reference proteome</keyword>
<keyword evidence="3" id="KW-0411">Iron-sulfur</keyword>
<dbReference type="Gene3D" id="3.80.30.30">
    <property type="match status" value="1"/>
</dbReference>
<dbReference type="SUPFAM" id="SSF102114">
    <property type="entry name" value="Radical SAM enzymes"/>
    <property type="match status" value="1"/>
</dbReference>
<dbReference type="PANTHER" id="PTHR43432">
    <property type="entry name" value="SLR0285 PROTEIN"/>
    <property type="match status" value="1"/>
</dbReference>
<keyword evidence="1" id="KW-0479">Metal-binding</keyword>
<sequence length="359" mass="39903">MLPPRNPDERLKARGADTRPAGRFEPLRSERESDGWDLDDEQHLLRTEITEERPRAIITRNASPDVPFDRSINPYRGCEHGCIYCFARPTHSYLGLSPGLDFETKIAAKPDAAKLLEREIGKPSYKVAPIALGTNTDPYQPAEARYRIMPQILRVLSDWNHPITLVTRGQLVLRDVHLWAELAAKGMAMAGVSLTSLDPALARAMEPRAPAPGTRLRMIRELAAAGVPTRVMVAPIVPVLNEPEIEAILQAAREAGATTASMIPLRLPHEVAPLFRDWLERHHPGKAAHIMRRVQSMRGGRDNDPNFGSRMKGEGIEVELIHKRFRLAKQRLGYQTGTAALDCSRFGPPAKAGDQLALF</sequence>
<evidence type="ECO:0000256" key="1">
    <source>
        <dbReference type="ARBA" id="ARBA00022723"/>
    </source>
</evidence>
<dbReference type="EMBL" id="JAKZEU010000001">
    <property type="protein sequence ID" value="MCQ0968950.1"/>
    <property type="molecule type" value="Genomic_DNA"/>
</dbReference>
<evidence type="ECO:0000313" key="6">
    <source>
        <dbReference type="EMBL" id="MCQ0968950.1"/>
    </source>
</evidence>
<dbReference type="CDD" id="cd01335">
    <property type="entry name" value="Radical_SAM"/>
    <property type="match status" value="1"/>
</dbReference>
<dbReference type="Pfam" id="PF04055">
    <property type="entry name" value="Radical_SAM"/>
    <property type="match status" value="1"/>
</dbReference>
<dbReference type="InterPro" id="IPR007197">
    <property type="entry name" value="rSAM"/>
</dbReference>
<evidence type="ECO:0000256" key="4">
    <source>
        <dbReference type="SAM" id="MobiDB-lite"/>
    </source>
</evidence>
<evidence type="ECO:0000256" key="3">
    <source>
        <dbReference type="ARBA" id="ARBA00023014"/>
    </source>
</evidence>
<feature type="region of interest" description="Disordered" evidence="4">
    <location>
        <begin position="1"/>
        <end position="35"/>
    </location>
</feature>
<organism evidence="6 7">
    <name type="scientific">Paracoccus albicereus</name>
    <dbReference type="NCBI Taxonomy" id="2922394"/>
    <lineage>
        <taxon>Bacteria</taxon>
        <taxon>Pseudomonadati</taxon>
        <taxon>Pseudomonadota</taxon>
        <taxon>Alphaproteobacteria</taxon>
        <taxon>Rhodobacterales</taxon>
        <taxon>Paracoccaceae</taxon>
        <taxon>Paracoccus</taxon>
    </lineage>
</organism>
<protein>
    <submittedName>
        <fullName evidence="6">PA0069 family radical SAM protein</fullName>
    </submittedName>
</protein>
<evidence type="ECO:0000256" key="2">
    <source>
        <dbReference type="ARBA" id="ARBA00023004"/>
    </source>
</evidence>
<proteinExistence type="predicted"/>
<reference evidence="6 7" key="1">
    <citation type="submission" date="2022-03" db="EMBL/GenBank/DDBJ databases">
        <authorList>
            <person name="He Y."/>
        </authorList>
    </citation>
    <scope>NUCLEOTIDE SEQUENCE [LARGE SCALE GENOMIC DNA]</scope>
    <source>
        <strain evidence="6 7">TK19116</strain>
        <plasmid evidence="6">unnamed1</plasmid>
    </source>
</reference>
<dbReference type="SFLD" id="SFLDS00029">
    <property type="entry name" value="Radical_SAM"/>
    <property type="match status" value="1"/>
</dbReference>
<dbReference type="InterPro" id="IPR058240">
    <property type="entry name" value="rSAM_sf"/>
</dbReference>
<accession>A0ABT1MKY1</accession>
<dbReference type="PANTHER" id="PTHR43432:SF3">
    <property type="entry name" value="SLR0285 PROTEIN"/>
    <property type="match status" value="1"/>
</dbReference>
<evidence type="ECO:0000313" key="7">
    <source>
        <dbReference type="Proteomes" id="UP001203945"/>
    </source>
</evidence>
<gene>
    <name evidence="6" type="ORF">MLD63_00680</name>
</gene>
<dbReference type="InterPro" id="IPR006638">
    <property type="entry name" value="Elp3/MiaA/NifB-like_rSAM"/>
</dbReference>
<geneLocation type="plasmid" evidence="6">
    <name>unnamed1</name>
</geneLocation>